<evidence type="ECO:0000313" key="9">
    <source>
        <dbReference type="EMBL" id="WMW03857.1"/>
    </source>
</evidence>
<name>A0ABY9QMT8_9PSED</name>
<dbReference type="Pfam" id="PF00732">
    <property type="entry name" value="GMC_oxred_N"/>
    <property type="match status" value="1"/>
</dbReference>
<dbReference type="PANTHER" id="PTHR11552">
    <property type="entry name" value="GLUCOSE-METHANOL-CHOLINE GMC OXIDOREDUCTASE"/>
    <property type="match status" value="1"/>
</dbReference>
<dbReference type="Gene3D" id="3.50.50.60">
    <property type="entry name" value="FAD/NAD(P)-binding domain"/>
    <property type="match status" value="1"/>
</dbReference>
<dbReference type="GeneID" id="32805740"/>
<sequence length="564" mass="61337">MKFSSYDYVIVGAGSAGCALAYRLGEDSQVSILVLEAGGQDRSPYIKVPLTWGVILKNRLFDWGYFTEPEASMQGRRIECARGKVVGGSSSINGMAYARGAREDYDGWANELGLEGWTYDDVLPYFKRSESWEGGESALRGGCGPLTVGRLDYQDPLIDGFLAATRACGYPENPDYNGASNEGFGPMQATIRNGLRCSAAVAYLRPALARGNVTLVTGALARRILFDNDQATPRAVAVEYARNGELHRAEARREVILCGGVINSPQLLMLSGIGPAEQMQAHGIESLVDLPGVGSNLHDHIVFDLRWRRRTPGPLHRMMRADRIVLDVLRTLLGGNGFSSRIPAAAVGLIRSQADLAHPDVQLILAAGPMNAAPYLEPFKQAYCDAFAIKGVYLTPESRGQVTLQSADPEQPACIQQHFLTSENDRIAVRQMFRRMREIGAQPGLEAFIAEELAPGLGLQSDTEVDSFIRSQAITLHHPVGTCRMGPDEDPQAVLDNQMRVRGVRALRVVDGSAIPRIIRGPTNALIMMMAERAADFIAGKASLREQQPASSPLTSRQSARSLQ</sequence>
<evidence type="ECO:0000256" key="5">
    <source>
        <dbReference type="ARBA" id="ARBA00023002"/>
    </source>
</evidence>
<feature type="domain" description="Glucose-methanol-choline oxidoreductase N-terminal" evidence="8">
    <location>
        <begin position="83"/>
        <end position="106"/>
    </location>
</feature>
<dbReference type="Proteomes" id="UP001183127">
    <property type="component" value="Chromosome"/>
</dbReference>
<dbReference type="PROSITE" id="PS00623">
    <property type="entry name" value="GMC_OXRED_1"/>
    <property type="match status" value="1"/>
</dbReference>
<keyword evidence="10" id="KW-1185">Reference proteome</keyword>
<evidence type="ECO:0000256" key="4">
    <source>
        <dbReference type="ARBA" id="ARBA00022827"/>
    </source>
</evidence>
<dbReference type="RefSeq" id="WP_011533778.1">
    <property type="nucleotide sequence ID" value="NZ_CP132921.1"/>
</dbReference>
<dbReference type="PROSITE" id="PS51257">
    <property type="entry name" value="PROKAR_LIPOPROTEIN"/>
    <property type="match status" value="1"/>
</dbReference>
<dbReference type="PIRSF" id="PIRSF000137">
    <property type="entry name" value="Alcohol_oxidase"/>
    <property type="match status" value="1"/>
</dbReference>
<evidence type="ECO:0000256" key="7">
    <source>
        <dbReference type="SAM" id="MobiDB-lite"/>
    </source>
</evidence>
<evidence type="ECO:0000256" key="2">
    <source>
        <dbReference type="ARBA" id="ARBA00010790"/>
    </source>
</evidence>
<keyword evidence="5" id="KW-0560">Oxidoreductase</keyword>
<dbReference type="Gene3D" id="3.30.560.10">
    <property type="entry name" value="Glucose Oxidase, domain 3"/>
    <property type="match status" value="1"/>
</dbReference>
<evidence type="ECO:0000256" key="1">
    <source>
        <dbReference type="ARBA" id="ARBA00001974"/>
    </source>
</evidence>
<protein>
    <submittedName>
        <fullName evidence="9">GMC family oxidoreductase N-terminal domain-containing protein</fullName>
    </submittedName>
</protein>
<dbReference type="PANTHER" id="PTHR11552:SF147">
    <property type="entry name" value="CHOLINE DEHYDROGENASE, MITOCHONDRIAL"/>
    <property type="match status" value="1"/>
</dbReference>
<dbReference type="Pfam" id="PF05199">
    <property type="entry name" value="GMC_oxred_C"/>
    <property type="match status" value="1"/>
</dbReference>
<organism evidence="9 10">
    <name type="scientific">Pseudomonas entomophila</name>
    <dbReference type="NCBI Taxonomy" id="312306"/>
    <lineage>
        <taxon>Bacteria</taxon>
        <taxon>Pseudomonadati</taxon>
        <taxon>Pseudomonadota</taxon>
        <taxon>Gammaproteobacteria</taxon>
        <taxon>Pseudomonadales</taxon>
        <taxon>Pseudomonadaceae</taxon>
        <taxon>Pseudomonas</taxon>
    </lineage>
</organism>
<accession>A0ABY9QMT8</accession>
<proteinExistence type="inferred from homology"/>
<evidence type="ECO:0000256" key="6">
    <source>
        <dbReference type="RuleBase" id="RU003968"/>
    </source>
</evidence>
<comment type="similarity">
    <text evidence="2 6">Belongs to the GMC oxidoreductase family.</text>
</comment>
<keyword evidence="4 6" id="KW-0274">FAD</keyword>
<evidence type="ECO:0000313" key="10">
    <source>
        <dbReference type="Proteomes" id="UP001183127"/>
    </source>
</evidence>
<reference evidence="9 10" key="1">
    <citation type="submission" date="2023-08" db="EMBL/GenBank/DDBJ databases">
        <title>Complete Genome Sequence of Pseudomonas entomophila TVIN A01.</title>
        <authorList>
            <person name="Shelke T."/>
            <person name="Mahar N.S."/>
            <person name="Gupta I."/>
            <person name="Gupta V."/>
        </authorList>
    </citation>
    <scope>NUCLEOTIDE SEQUENCE [LARGE SCALE GENOMIC DNA]</scope>
    <source>
        <strain evidence="9 10">TVIN-A01</strain>
    </source>
</reference>
<feature type="region of interest" description="Disordered" evidence="7">
    <location>
        <begin position="545"/>
        <end position="564"/>
    </location>
</feature>
<evidence type="ECO:0000259" key="8">
    <source>
        <dbReference type="PROSITE" id="PS00623"/>
    </source>
</evidence>
<dbReference type="InterPro" id="IPR000172">
    <property type="entry name" value="GMC_OxRdtase_N"/>
</dbReference>
<dbReference type="InterPro" id="IPR007867">
    <property type="entry name" value="GMC_OxRtase_C"/>
</dbReference>
<dbReference type="SUPFAM" id="SSF51905">
    <property type="entry name" value="FAD/NAD(P)-binding domain"/>
    <property type="match status" value="1"/>
</dbReference>
<evidence type="ECO:0000256" key="3">
    <source>
        <dbReference type="ARBA" id="ARBA00022630"/>
    </source>
</evidence>
<dbReference type="InterPro" id="IPR036188">
    <property type="entry name" value="FAD/NAD-bd_sf"/>
</dbReference>
<dbReference type="InterPro" id="IPR012132">
    <property type="entry name" value="GMC_OxRdtase"/>
</dbReference>
<keyword evidence="3 6" id="KW-0285">Flavoprotein</keyword>
<dbReference type="EMBL" id="CP132921">
    <property type="protein sequence ID" value="WMW03857.1"/>
    <property type="molecule type" value="Genomic_DNA"/>
</dbReference>
<comment type="cofactor">
    <cofactor evidence="1">
        <name>FAD</name>
        <dbReference type="ChEBI" id="CHEBI:57692"/>
    </cofactor>
</comment>
<gene>
    <name evidence="9" type="ORF">RAH46_16105</name>
</gene>
<dbReference type="SUPFAM" id="SSF54373">
    <property type="entry name" value="FAD-linked reductases, C-terminal domain"/>
    <property type="match status" value="1"/>
</dbReference>